<dbReference type="PROSITE" id="PS50005">
    <property type="entry name" value="TPR"/>
    <property type="match status" value="3"/>
</dbReference>
<keyword evidence="1" id="KW-0677">Repeat</keyword>
<keyword evidence="4" id="KW-0732">Signal</keyword>
<dbReference type="PANTHER" id="PTHR44858:SF1">
    <property type="entry name" value="UDP-N-ACETYLGLUCOSAMINE--PEPTIDE N-ACETYLGLUCOSAMINYLTRANSFERASE SPINDLY-RELATED"/>
    <property type="match status" value="1"/>
</dbReference>
<feature type="signal peptide" evidence="4">
    <location>
        <begin position="1"/>
        <end position="20"/>
    </location>
</feature>
<dbReference type="InterPro" id="IPR011990">
    <property type="entry name" value="TPR-like_helical_dom_sf"/>
</dbReference>
<dbReference type="AlphaFoldDB" id="A0A9D1ZEX1"/>
<dbReference type="Pfam" id="PF14559">
    <property type="entry name" value="TPR_19"/>
    <property type="match status" value="2"/>
</dbReference>
<evidence type="ECO:0000256" key="4">
    <source>
        <dbReference type="SAM" id="SignalP"/>
    </source>
</evidence>
<feature type="repeat" description="TPR" evidence="3">
    <location>
        <begin position="128"/>
        <end position="161"/>
    </location>
</feature>
<evidence type="ECO:0000256" key="3">
    <source>
        <dbReference type="PROSITE-ProRule" id="PRU00339"/>
    </source>
</evidence>
<feature type="repeat" description="TPR" evidence="3">
    <location>
        <begin position="60"/>
        <end position="93"/>
    </location>
</feature>
<dbReference type="SUPFAM" id="SSF48452">
    <property type="entry name" value="TPR-like"/>
    <property type="match status" value="1"/>
</dbReference>
<comment type="caution">
    <text evidence="5">The sequence shown here is derived from an EMBL/GenBank/DDBJ whole genome shotgun (WGS) entry which is preliminary data.</text>
</comment>
<organism evidence="5 6">
    <name type="scientific">Candidatus Bacteroides pullicola</name>
    <dbReference type="NCBI Taxonomy" id="2838475"/>
    <lineage>
        <taxon>Bacteria</taxon>
        <taxon>Pseudomonadati</taxon>
        <taxon>Bacteroidota</taxon>
        <taxon>Bacteroidia</taxon>
        <taxon>Bacteroidales</taxon>
        <taxon>Bacteroidaceae</taxon>
        <taxon>Bacteroides</taxon>
    </lineage>
</organism>
<sequence>MKRLFFSFCLFLLVALPAASQTYEQLCERAATAIERDSLDVTEQAIRAALRLDPANGRNALLFANLGTVQRLRGQLREALESYTYALNMTPRNVPILLDRAALYLELGEPEPARIDYSLVLDIQPDNTEALRMRAYIYTEADDYKSARADYDHLLRLQPADYNGRLGLAMLCQKEGKLKDALAILDGMVDEKSEGTSLQTAPAHAVVYVARAGIQQELGNLPMALMDLEEAIRLDSSRPEAYLMRGQIHLSRGEKKEARADFEKALELGMPAADIEELLLQCK</sequence>
<keyword evidence="2 3" id="KW-0802">TPR repeat</keyword>
<feature type="chain" id="PRO_5038562413" evidence="4">
    <location>
        <begin position="21"/>
        <end position="283"/>
    </location>
</feature>
<reference evidence="5" key="1">
    <citation type="journal article" date="2021" name="PeerJ">
        <title>Extensive microbial diversity within the chicken gut microbiome revealed by metagenomics and culture.</title>
        <authorList>
            <person name="Gilroy R."/>
            <person name="Ravi A."/>
            <person name="Getino M."/>
            <person name="Pursley I."/>
            <person name="Horton D.L."/>
            <person name="Alikhan N.F."/>
            <person name="Baker D."/>
            <person name="Gharbi K."/>
            <person name="Hall N."/>
            <person name="Watson M."/>
            <person name="Adriaenssens E.M."/>
            <person name="Foster-Nyarko E."/>
            <person name="Jarju S."/>
            <person name="Secka A."/>
            <person name="Antonio M."/>
            <person name="Oren A."/>
            <person name="Chaudhuri R.R."/>
            <person name="La Ragione R."/>
            <person name="Hildebrand F."/>
            <person name="Pallen M.J."/>
        </authorList>
    </citation>
    <scope>NUCLEOTIDE SEQUENCE</scope>
    <source>
        <strain evidence="5">Gambia2-208</strain>
    </source>
</reference>
<dbReference type="EMBL" id="DXCV01000004">
    <property type="protein sequence ID" value="HIY87150.1"/>
    <property type="molecule type" value="Genomic_DNA"/>
</dbReference>
<dbReference type="Pfam" id="PF13432">
    <property type="entry name" value="TPR_16"/>
    <property type="match status" value="1"/>
</dbReference>
<gene>
    <name evidence="5" type="ORF">H9824_00375</name>
</gene>
<dbReference type="InterPro" id="IPR019734">
    <property type="entry name" value="TPR_rpt"/>
</dbReference>
<reference evidence="5" key="2">
    <citation type="submission" date="2021-04" db="EMBL/GenBank/DDBJ databases">
        <authorList>
            <person name="Gilroy R."/>
        </authorList>
    </citation>
    <scope>NUCLEOTIDE SEQUENCE</scope>
    <source>
        <strain evidence="5">Gambia2-208</strain>
    </source>
</reference>
<protein>
    <submittedName>
        <fullName evidence="5">Tetratricopeptide repeat protein</fullName>
    </submittedName>
</protein>
<accession>A0A9D1ZEX1</accession>
<evidence type="ECO:0000256" key="2">
    <source>
        <dbReference type="ARBA" id="ARBA00022803"/>
    </source>
</evidence>
<proteinExistence type="predicted"/>
<evidence type="ECO:0000313" key="5">
    <source>
        <dbReference type="EMBL" id="HIY87150.1"/>
    </source>
</evidence>
<dbReference type="SMART" id="SM00028">
    <property type="entry name" value="TPR"/>
    <property type="match status" value="6"/>
</dbReference>
<evidence type="ECO:0000313" key="6">
    <source>
        <dbReference type="Proteomes" id="UP000886851"/>
    </source>
</evidence>
<dbReference type="InterPro" id="IPR050498">
    <property type="entry name" value="Ycf3"/>
</dbReference>
<dbReference type="PANTHER" id="PTHR44858">
    <property type="entry name" value="TETRATRICOPEPTIDE REPEAT PROTEIN 6"/>
    <property type="match status" value="1"/>
</dbReference>
<dbReference type="Proteomes" id="UP000886851">
    <property type="component" value="Unassembled WGS sequence"/>
</dbReference>
<feature type="repeat" description="TPR" evidence="3">
    <location>
        <begin position="239"/>
        <end position="272"/>
    </location>
</feature>
<evidence type="ECO:0000256" key="1">
    <source>
        <dbReference type="ARBA" id="ARBA00022737"/>
    </source>
</evidence>
<name>A0A9D1ZEX1_9BACE</name>
<dbReference type="Gene3D" id="1.25.40.10">
    <property type="entry name" value="Tetratricopeptide repeat domain"/>
    <property type="match status" value="3"/>
</dbReference>